<reference evidence="1" key="1">
    <citation type="submission" date="2014-11" db="EMBL/GenBank/DDBJ databases">
        <authorList>
            <person name="Amaro Gonzalez C."/>
        </authorList>
    </citation>
    <scope>NUCLEOTIDE SEQUENCE</scope>
</reference>
<accession>A0A0E9RL24</accession>
<proteinExistence type="predicted"/>
<dbReference type="EMBL" id="GBXM01084243">
    <property type="protein sequence ID" value="JAH24334.1"/>
    <property type="molecule type" value="Transcribed_RNA"/>
</dbReference>
<evidence type="ECO:0000313" key="1">
    <source>
        <dbReference type="EMBL" id="JAH29779.1"/>
    </source>
</evidence>
<dbReference type="AlphaFoldDB" id="A0A0E9RL24"/>
<reference evidence="1" key="2">
    <citation type="journal article" date="2015" name="Fish Shellfish Immunol.">
        <title>Early steps in the European eel (Anguilla anguilla)-Vibrio vulnificus interaction in the gills: Role of the RtxA13 toxin.</title>
        <authorList>
            <person name="Callol A."/>
            <person name="Pajuelo D."/>
            <person name="Ebbesson L."/>
            <person name="Teles M."/>
            <person name="MacKenzie S."/>
            <person name="Amaro C."/>
        </authorList>
    </citation>
    <scope>NUCLEOTIDE SEQUENCE</scope>
</reference>
<sequence>MDLTHSLLDYVQTRVPKGICLQPSSSCLHEFRIYERMTNRSKDRVID</sequence>
<name>A0A0E9RL24_ANGAN</name>
<organism evidence="1">
    <name type="scientific">Anguilla anguilla</name>
    <name type="common">European freshwater eel</name>
    <name type="synonym">Muraena anguilla</name>
    <dbReference type="NCBI Taxonomy" id="7936"/>
    <lineage>
        <taxon>Eukaryota</taxon>
        <taxon>Metazoa</taxon>
        <taxon>Chordata</taxon>
        <taxon>Craniata</taxon>
        <taxon>Vertebrata</taxon>
        <taxon>Euteleostomi</taxon>
        <taxon>Actinopterygii</taxon>
        <taxon>Neopterygii</taxon>
        <taxon>Teleostei</taxon>
        <taxon>Anguilliformes</taxon>
        <taxon>Anguillidae</taxon>
        <taxon>Anguilla</taxon>
    </lineage>
</organism>
<dbReference type="EMBL" id="GBXM01078798">
    <property type="protein sequence ID" value="JAH29779.1"/>
    <property type="molecule type" value="Transcribed_RNA"/>
</dbReference>
<protein>
    <submittedName>
        <fullName evidence="1">Uncharacterized protein</fullName>
    </submittedName>
</protein>